<evidence type="ECO:0000313" key="3">
    <source>
        <dbReference type="Proteomes" id="UP000549617"/>
    </source>
</evidence>
<dbReference type="SUPFAM" id="SSF88723">
    <property type="entry name" value="PIN domain-like"/>
    <property type="match status" value="1"/>
</dbReference>
<comment type="caution">
    <text evidence="2">The sequence shown here is derived from an EMBL/GenBank/DDBJ whole genome shotgun (WGS) entry which is preliminary data.</text>
</comment>
<dbReference type="EMBL" id="JACIJC010000004">
    <property type="protein sequence ID" value="MBB5686551.1"/>
    <property type="molecule type" value="Genomic_DNA"/>
</dbReference>
<dbReference type="Pfam" id="PF01850">
    <property type="entry name" value="PIN"/>
    <property type="match status" value="1"/>
</dbReference>
<gene>
    <name evidence="2" type="ORF">FHS49_002575</name>
</gene>
<evidence type="ECO:0000313" key="2">
    <source>
        <dbReference type="EMBL" id="MBB5686551.1"/>
    </source>
</evidence>
<keyword evidence="3" id="KW-1185">Reference proteome</keyword>
<dbReference type="Proteomes" id="UP000549617">
    <property type="component" value="Unassembled WGS sequence"/>
</dbReference>
<dbReference type="InterPro" id="IPR002716">
    <property type="entry name" value="PIN_dom"/>
</dbReference>
<dbReference type="Gene3D" id="3.40.50.1010">
    <property type="entry name" value="5'-nuclease"/>
    <property type="match status" value="1"/>
</dbReference>
<dbReference type="InterPro" id="IPR029060">
    <property type="entry name" value="PIN-like_dom_sf"/>
</dbReference>
<evidence type="ECO:0000259" key="1">
    <source>
        <dbReference type="Pfam" id="PF01850"/>
    </source>
</evidence>
<organism evidence="2 3">
    <name type="scientific">Sphingobium boeckii</name>
    <dbReference type="NCBI Taxonomy" id="1082345"/>
    <lineage>
        <taxon>Bacteria</taxon>
        <taxon>Pseudomonadati</taxon>
        <taxon>Pseudomonadota</taxon>
        <taxon>Alphaproteobacteria</taxon>
        <taxon>Sphingomonadales</taxon>
        <taxon>Sphingomonadaceae</taxon>
        <taxon>Sphingobium</taxon>
    </lineage>
</organism>
<proteinExistence type="predicted"/>
<sequence>MASADVISVQALNEFAHVASRKLGMSWAEVSESIALIRGFCFNVIPIGTDVHEHGLAIADRYQVSFFDALMIAAALSAECDVLWSEDMHHGLLIDGRLRITNPFHA</sequence>
<dbReference type="CDD" id="cd18692">
    <property type="entry name" value="PIN_VapC-like"/>
    <property type="match status" value="1"/>
</dbReference>
<feature type="domain" description="PIN" evidence="1">
    <location>
        <begin position="7"/>
        <end position="87"/>
    </location>
</feature>
<reference evidence="2 3" key="1">
    <citation type="submission" date="2020-08" db="EMBL/GenBank/DDBJ databases">
        <title>Genomic Encyclopedia of Type Strains, Phase IV (KMG-IV): sequencing the most valuable type-strain genomes for metagenomic binning, comparative biology and taxonomic classification.</title>
        <authorList>
            <person name="Goeker M."/>
        </authorList>
    </citation>
    <scope>NUCLEOTIDE SEQUENCE [LARGE SCALE GENOMIC DNA]</scope>
    <source>
        <strain evidence="2 3">DSM 25079</strain>
    </source>
</reference>
<accession>A0A7W9AJD6</accession>
<name>A0A7W9AJD6_9SPHN</name>
<dbReference type="AlphaFoldDB" id="A0A7W9AJD6"/>
<protein>
    <submittedName>
        <fullName evidence="2">Putative nucleic acid-binding protein</fullName>
    </submittedName>
</protein>